<sequence>MPTITTDLSSRVEETLAACPRLTVIQTGVGKSSIVSSVFNISLKDIDIAHDRAGTADISFAYRSDENPRFILHDSQGFEPGSTGNWDIVERFLRERSETRSVGLEDRVHAIW</sequence>
<proteinExistence type="predicted"/>
<dbReference type="EMBL" id="KN837239">
    <property type="protein sequence ID" value="KIJ31657.1"/>
    <property type="molecule type" value="Genomic_DNA"/>
</dbReference>
<keyword evidence="2" id="KW-1185">Reference proteome</keyword>
<dbReference type="InterPro" id="IPR027417">
    <property type="entry name" value="P-loop_NTPase"/>
</dbReference>
<dbReference type="Proteomes" id="UP000054279">
    <property type="component" value="Unassembled WGS sequence"/>
</dbReference>
<evidence type="ECO:0000313" key="2">
    <source>
        <dbReference type="Proteomes" id="UP000054279"/>
    </source>
</evidence>
<dbReference type="OrthoDB" id="391988at2759"/>
<reference evidence="1 2" key="1">
    <citation type="submission" date="2014-06" db="EMBL/GenBank/DDBJ databases">
        <title>Evolutionary Origins and Diversification of the Mycorrhizal Mutualists.</title>
        <authorList>
            <consortium name="DOE Joint Genome Institute"/>
            <consortium name="Mycorrhizal Genomics Consortium"/>
            <person name="Kohler A."/>
            <person name="Kuo A."/>
            <person name="Nagy L.G."/>
            <person name="Floudas D."/>
            <person name="Copeland A."/>
            <person name="Barry K.W."/>
            <person name="Cichocki N."/>
            <person name="Veneault-Fourrey C."/>
            <person name="LaButti K."/>
            <person name="Lindquist E.A."/>
            <person name="Lipzen A."/>
            <person name="Lundell T."/>
            <person name="Morin E."/>
            <person name="Murat C."/>
            <person name="Riley R."/>
            <person name="Ohm R."/>
            <person name="Sun H."/>
            <person name="Tunlid A."/>
            <person name="Henrissat B."/>
            <person name="Grigoriev I.V."/>
            <person name="Hibbett D.S."/>
            <person name="Martin F."/>
        </authorList>
    </citation>
    <scope>NUCLEOTIDE SEQUENCE [LARGE SCALE GENOMIC DNA]</scope>
    <source>
        <strain evidence="1 2">SS14</strain>
    </source>
</reference>
<dbReference type="HOGENOM" id="CLU_154731_0_0_1"/>
<dbReference type="Gene3D" id="3.40.50.300">
    <property type="entry name" value="P-loop containing nucleotide triphosphate hydrolases"/>
    <property type="match status" value="1"/>
</dbReference>
<accession>A0A0C9UR63</accession>
<evidence type="ECO:0000313" key="1">
    <source>
        <dbReference type="EMBL" id="KIJ31657.1"/>
    </source>
</evidence>
<protein>
    <recommendedName>
        <fullName evidence="3">G domain-containing protein</fullName>
    </recommendedName>
</protein>
<dbReference type="AlphaFoldDB" id="A0A0C9UR63"/>
<organism evidence="1 2">
    <name type="scientific">Sphaerobolus stellatus (strain SS14)</name>
    <dbReference type="NCBI Taxonomy" id="990650"/>
    <lineage>
        <taxon>Eukaryota</taxon>
        <taxon>Fungi</taxon>
        <taxon>Dikarya</taxon>
        <taxon>Basidiomycota</taxon>
        <taxon>Agaricomycotina</taxon>
        <taxon>Agaricomycetes</taxon>
        <taxon>Phallomycetidae</taxon>
        <taxon>Geastrales</taxon>
        <taxon>Sphaerobolaceae</taxon>
        <taxon>Sphaerobolus</taxon>
    </lineage>
</organism>
<gene>
    <name evidence="1" type="ORF">M422DRAFT_185632</name>
</gene>
<evidence type="ECO:0008006" key="3">
    <source>
        <dbReference type="Google" id="ProtNLM"/>
    </source>
</evidence>
<name>A0A0C9UR63_SPHS4</name>